<dbReference type="PROSITE" id="PS50110">
    <property type="entry name" value="RESPONSE_REGULATORY"/>
    <property type="match status" value="1"/>
</dbReference>
<dbReference type="InterPro" id="IPR001789">
    <property type="entry name" value="Sig_transdc_resp-reg_receiver"/>
</dbReference>
<proteinExistence type="predicted"/>
<name>A0A654M1C3_9ARCH</name>
<evidence type="ECO:0000313" key="3">
    <source>
        <dbReference type="EMBL" id="ALI36393.1"/>
    </source>
</evidence>
<evidence type="ECO:0000259" key="2">
    <source>
        <dbReference type="PROSITE" id="PS50110"/>
    </source>
</evidence>
<accession>A0A654M1C3</accession>
<dbReference type="Gene3D" id="3.40.50.2300">
    <property type="match status" value="1"/>
</dbReference>
<dbReference type="CDD" id="cd17546">
    <property type="entry name" value="REC_hyHK_CKI1_RcsC-like"/>
    <property type="match status" value="1"/>
</dbReference>
<sequence>MSEPASVMVVEDEKELASLFKAFLERMGYEPITFTDPIMALEFFKQGTKEFSLILTDLRMPEMSGLDLAAEIRKINEKIKIILITAFMVEDLMISETYKIAKIDDIVQKPVKISALKEIIENVLQRD</sequence>
<dbReference type="Pfam" id="PF00072">
    <property type="entry name" value="Response_reg"/>
    <property type="match status" value="1"/>
</dbReference>
<gene>
    <name evidence="3" type="primary">regX3</name>
    <name evidence="3" type="ORF">NMY3_02193</name>
</gene>
<dbReference type="EMBL" id="CP012850">
    <property type="protein sequence ID" value="ALI36393.1"/>
    <property type="molecule type" value="Genomic_DNA"/>
</dbReference>
<dbReference type="RefSeq" id="WP_196815663.1">
    <property type="nucleotide sequence ID" value="NZ_CP012850.1"/>
</dbReference>
<dbReference type="PANTHER" id="PTHR44591">
    <property type="entry name" value="STRESS RESPONSE REGULATOR PROTEIN 1"/>
    <property type="match status" value="1"/>
</dbReference>
<feature type="domain" description="Response regulatory" evidence="2">
    <location>
        <begin position="6"/>
        <end position="124"/>
    </location>
</feature>
<dbReference type="InterPro" id="IPR011006">
    <property type="entry name" value="CheY-like_superfamily"/>
</dbReference>
<dbReference type="KEGG" id="taa:NMY3_02193"/>
<dbReference type="SUPFAM" id="SSF52172">
    <property type="entry name" value="CheY-like"/>
    <property type="match status" value="1"/>
</dbReference>
<keyword evidence="1" id="KW-0597">Phosphoprotein</keyword>
<dbReference type="SMART" id="SM00448">
    <property type="entry name" value="REC"/>
    <property type="match status" value="1"/>
</dbReference>
<dbReference type="InterPro" id="IPR050595">
    <property type="entry name" value="Bact_response_regulator"/>
</dbReference>
<evidence type="ECO:0000313" key="4">
    <source>
        <dbReference type="Proteomes" id="UP000058925"/>
    </source>
</evidence>
<dbReference type="GeneID" id="60422145"/>
<dbReference type="PANTHER" id="PTHR44591:SF3">
    <property type="entry name" value="RESPONSE REGULATORY DOMAIN-CONTAINING PROTEIN"/>
    <property type="match status" value="1"/>
</dbReference>
<dbReference type="AlphaFoldDB" id="A0A654M1C3"/>
<dbReference type="GO" id="GO:0000160">
    <property type="term" value="P:phosphorelay signal transduction system"/>
    <property type="evidence" value="ECO:0007669"/>
    <property type="project" value="InterPro"/>
</dbReference>
<dbReference type="Proteomes" id="UP000058925">
    <property type="component" value="Chromosome"/>
</dbReference>
<keyword evidence="4" id="KW-1185">Reference proteome</keyword>
<evidence type="ECO:0000256" key="1">
    <source>
        <dbReference type="ARBA" id="ARBA00022553"/>
    </source>
</evidence>
<reference evidence="4" key="1">
    <citation type="submission" date="2015-10" db="EMBL/GenBank/DDBJ databases">
        <title>Niche specialization of a soil ammonia-oxidizing archaeon, Candidatus Nitrosocosmicus oleophilus.</title>
        <authorList>
            <person name="Jung M.-Y."/>
            <person name="Rhee S.-K."/>
        </authorList>
    </citation>
    <scope>NUCLEOTIDE SEQUENCE [LARGE SCALE GENOMIC DNA]</scope>
    <source>
        <strain evidence="4">MY3</strain>
    </source>
</reference>
<dbReference type="OrthoDB" id="10883at2157"/>
<organism evidence="3 4">
    <name type="scientific">Candidatus Nitrosocosmicus oleophilus</name>
    <dbReference type="NCBI Taxonomy" id="1353260"/>
    <lineage>
        <taxon>Archaea</taxon>
        <taxon>Nitrososphaerota</taxon>
        <taxon>Nitrososphaeria</taxon>
        <taxon>Nitrososphaerales</taxon>
        <taxon>Nitrososphaeraceae</taxon>
        <taxon>Candidatus Nitrosocosmicus</taxon>
    </lineage>
</organism>
<protein>
    <submittedName>
        <fullName evidence="3">Sensory transduction protein regX3</fullName>
    </submittedName>
</protein>